<accession>A0A644VWS2</accession>
<feature type="domain" description="Ysc84 actin-binding" evidence="1">
    <location>
        <begin position="103"/>
        <end position="222"/>
    </location>
</feature>
<dbReference type="CDD" id="cd11524">
    <property type="entry name" value="SYLF"/>
    <property type="match status" value="1"/>
</dbReference>
<dbReference type="GO" id="GO:0035091">
    <property type="term" value="F:phosphatidylinositol binding"/>
    <property type="evidence" value="ECO:0007669"/>
    <property type="project" value="TreeGrafter"/>
</dbReference>
<protein>
    <recommendedName>
        <fullName evidence="1">Ysc84 actin-binding domain-containing protein</fullName>
    </recommendedName>
</protein>
<dbReference type="EMBL" id="VSSQ01000476">
    <property type="protein sequence ID" value="MPL95660.1"/>
    <property type="molecule type" value="Genomic_DNA"/>
</dbReference>
<evidence type="ECO:0000259" key="1">
    <source>
        <dbReference type="Pfam" id="PF04366"/>
    </source>
</evidence>
<name>A0A644VWS2_9ZZZZ</name>
<evidence type="ECO:0000313" key="2">
    <source>
        <dbReference type="EMBL" id="MPL95660.1"/>
    </source>
</evidence>
<dbReference type="PANTHER" id="PTHR15629:SF2">
    <property type="entry name" value="SH3 DOMAIN-CONTAINING YSC84-LIKE PROTEIN 1"/>
    <property type="match status" value="1"/>
</dbReference>
<dbReference type="AlphaFoldDB" id="A0A644VWS2"/>
<comment type="caution">
    <text evidence="2">The sequence shown here is derived from an EMBL/GenBank/DDBJ whole genome shotgun (WGS) entry which is preliminary data.</text>
</comment>
<proteinExistence type="predicted"/>
<dbReference type="InterPro" id="IPR051702">
    <property type="entry name" value="SH3_domain_YSC84-like"/>
</dbReference>
<dbReference type="PANTHER" id="PTHR15629">
    <property type="entry name" value="SH3YL1 PROTEIN"/>
    <property type="match status" value="1"/>
</dbReference>
<sequence>MQSKLIMALFMCSFLFLLVPSLGEASTPAGRIEDSIRILREMAQQKDAETMGELLEQAKGVAVFPSVIKAGLVFGGQYGEGLVLRRDPATKKWYGPSFATIAGASWGLQIGAQSIALVLVITNDRGLDGFKGNNIKLGGDLAVAAGPVGRRGELGTDYRLRASIYSYSMTKGLFAGLSLEGAAITVDRNANQVYWDSPVSAAQALNKSASGPRIKPLVSEIERIIRTAKK</sequence>
<reference evidence="2" key="1">
    <citation type="submission" date="2019-08" db="EMBL/GenBank/DDBJ databases">
        <authorList>
            <person name="Kucharzyk K."/>
            <person name="Murdoch R.W."/>
            <person name="Higgins S."/>
            <person name="Loffler F."/>
        </authorList>
    </citation>
    <scope>NUCLEOTIDE SEQUENCE</scope>
</reference>
<dbReference type="Pfam" id="PF04366">
    <property type="entry name" value="Ysc84"/>
    <property type="match status" value="1"/>
</dbReference>
<organism evidence="2">
    <name type="scientific">bioreactor metagenome</name>
    <dbReference type="NCBI Taxonomy" id="1076179"/>
    <lineage>
        <taxon>unclassified sequences</taxon>
        <taxon>metagenomes</taxon>
        <taxon>ecological metagenomes</taxon>
    </lineage>
</organism>
<gene>
    <name evidence="2" type="ORF">SDC9_41832</name>
</gene>
<dbReference type="InterPro" id="IPR007461">
    <property type="entry name" value="Ysc84_actin-binding"/>
</dbReference>